<gene>
    <name evidence="7" type="ORF">ETB97_003402</name>
</gene>
<protein>
    <recommendedName>
        <fullName evidence="6">Alcohol dehydrogenase-like N-terminal domain-containing protein</fullName>
    </recommendedName>
</protein>
<sequence length="173" mass="19026">MTSSALPTLESVEMMYISGHEGAGTIHAVITAVSSIQVGDPIAIEPSVPCRRCKASKRGTYNLCQEMRFAAVPPNVHGTLTKYYRVPKDFVYKVPPEMSLQEAAHLEPLSVAVHSTRLELIEVSLSYKFAVNQLDDHGNTPRSMAYPDGSQHIPKQQQLNTILKSHKHGMITG</sequence>
<dbReference type="InterPro" id="IPR011032">
    <property type="entry name" value="GroES-like_sf"/>
</dbReference>
<dbReference type="Gene3D" id="3.90.180.10">
    <property type="entry name" value="Medium-chain alcohol dehydrogenases, catalytic domain"/>
    <property type="match status" value="1"/>
</dbReference>
<dbReference type="EMBL" id="SPNV01000018">
    <property type="protein sequence ID" value="KAF5865558.1"/>
    <property type="molecule type" value="Genomic_DNA"/>
</dbReference>
<dbReference type="GO" id="GO:0006062">
    <property type="term" value="P:sorbitol catabolic process"/>
    <property type="evidence" value="ECO:0007669"/>
    <property type="project" value="TreeGrafter"/>
</dbReference>
<dbReference type="SUPFAM" id="SSF50129">
    <property type="entry name" value="GroES-like"/>
    <property type="match status" value="1"/>
</dbReference>
<name>A0A8H6AG82_PETAA</name>
<dbReference type="PANTHER" id="PTHR43161:SF9">
    <property type="entry name" value="SORBITOL DEHYDROGENASE"/>
    <property type="match status" value="1"/>
</dbReference>
<dbReference type="InterPro" id="IPR013154">
    <property type="entry name" value="ADH-like_N"/>
</dbReference>
<evidence type="ECO:0000313" key="8">
    <source>
        <dbReference type="Proteomes" id="UP000541154"/>
    </source>
</evidence>
<comment type="cofactor">
    <cofactor evidence="1">
        <name>Zn(2+)</name>
        <dbReference type="ChEBI" id="CHEBI:29105"/>
    </cofactor>
</comment>
<proteinExistence type="inferred from homology"/>
<comment type="similarity">
    <text evidence="2">Belongs to the zinc-containing alcohol dehydrogenase family.</text>
</comment>
<dbReference type="AlphaFoldDB" id="A0A8H6AG82"/>
<organism evidence="7 8">
    <name type="scientific">Petromyces alliaceus</name>
    <name type="common">Aspergillus alliaceus</name>
    <dbReference type="NCBI Taxonomy" id="209559"/>
    <lineage>
        <taxon>Eukaryota</taxon>
        <taxon>Fungi</taxon>
        <taxon>Dikarya</taxon>
        <taxon>Ascomycota</taxon>
        <taxon>Pezizomycotina</taxon>
        <taxon>Eurotiomycetes</taxon>
        <taxon>Eurotiomycetidae</taxon>
        <taxon>Eurotiales</taxon>
        <taxon>Aspergillaceae</taxon>
        <taxon>Aspergillus</taxon>
        <taxon>Aspergillus subgen. Circumdati</taxon>
    </lineage>
</organism>
<dbReference type="Proteomes" id="UP000541154">
    <property type="component" value="Unassembled WGS sequence"/>
</dbReference>
<dbReference type="Pfam" id="PF08240">
    <property type="entry name" value="ADH_N"/>
    <property type="match status" value="1"/>
</dbReference>
<keyword evidence="4" id="KW-0862">Zinc</keyword>
<evidence type="ECO:0000256" key="2">
    <source>
        <dbReference type="ARBA" id="ARBA00008072"/>
    </source>
</evidence>
<evidence type="ECO:0000256" key="3">
    <source>
        <dbReference type="ARBA" id="ARBA00022723"/>
    </source>
</evidence>
<evidence type="ECO:0000256" key="1">
    <source>
        <dbReference type="ARBA" id="ARBA00001947"/>
    </source>
</evidence>
<evidence type="ECO:0000259" key="6">
    <source>
        <dbReference type="Pfam" id="PF08240"/>
    </source>
</evidence>
<comment type="caution">
    <text evidence="7">The sequence shown here is derived from an EMBL/GenBank/DDBJ whole genome shotgun (WGS) entry which is preliminary data.</text>
</comment>
<dbReference type="GO" id="GO:0003939">
    <property type="term" value="F:L-iditol 2-dehydrogenase (NAD+) activity"/>
    <property type="evidence" value="ECO:0007669"/>
    <property type="project" value="TreeGrafter"/>
</dbReference>
<reference evidence="7 8" key="1">
    <citation type="submission" date="2019-04" db="EMBL/GenBank/DDBJ databases">
        <title>Aspergillus burnettii sp. nov., novel species from soil in southeast Queensland.</title>
        <authorList>
            <person name="Gilchrist C.L.M."/>
            <person name="Pitt J.I."/>
            <person name="Lange L."/>
            <person name="Lacey H.J."/>
            <person name="Vuong D."/>
            <person name="Midgley D.J."/>
            <person name="Greenfield P."/>
            <person name="Bradbury M."/>
            <person name="Lacey E."/>
            <person name="Busk P.K."/>
            <person name="Pilgaard B."/>
            <person name="Chooi Y.H."/>
            <person name="Piggott A.M."/>
        </authorList>
    </citation>
    <scope>NUCLEOTIDE SEQUENCE [LARGE SCALE GENOMIC DNA]</scope>
    <source>
        <strain evidence="7 8">FRR 5400</strain>
    </source>
</reference>
<dbReference type="GO" id="GO:0046872">
    <property type="term" value="F:metal ion binding"/>
    <property type="evidence" value="ECO:0007669"/>
    <property type="project" value="UniProtKB-KW"/>
</dbReference>
<accession>A0A8H6AG82</accession>
<keyword evidence="5" id="KW-0560">Oxidoreductase</keyword>
<keyword evidence="8" id="KW-1185">Reference proteome</keyword>
<evidence type="ECO:0000256" key="4">
    <source>
        <dbReference type="ARBA" id="ARBA00022833"/>
    </source>
</evidence>
<keyword evidence="3" id="KW-0479">Metal-binding</keyword>
<feature type="domain" description="Alcohol dehydrogenase-like N-terminal" evidence="6">
    <location>
        <begin position="12"/>
        <end position="95"/>
    </location>
</feature>
<evidence type="ECO:0000256" key="5">
    <source>
        <dbReference type="ARBA" id="ARBA00023002"/>
    </source>
</evidence>
<evidence type="ECO:0000313" key="7">
    <source>
        <dbReference type="EMBL" id="KAF5865558.1"/>
    </source>
</evidence>
<dbReference type="PANTHER" id="PTHR43161">
    <property type="entry name" value="SORBITOL DEHYDROGENASE"/>
    <property type="match status" value="1"/>
</dbReference>